<dbReference type="Proteomes" id="UP001215280">
    <property type="component" value="Unassembled WGS sequence"/>
</dbReference>
<proteinExistence type="predicted"/>
<evidence type="ECO:0000313" key="2">
    <source>
        <dbReference type="EMBL" id="KAJ7739264.1"/>
    </source>
</evidence>
<evidence type="ECO:0000313" key="3">
    <source>
        <dbReference type="Proteomes" id="UP001215280"/>
    </source>
</evidence>
<organism evidence="2 3">
    <name type="scientific">Mycena maculata</name>
    <dbReference type="NCBI Taxonomy" id="230809"/>
    <lineage>
        <taxon>Eukaryota</taxon>
        <taxon>Fungi</taxon>
        <taxon>Dikarya</taxon>
        <taxon>Basidiomycota</taxon>
        <taxon>Agaricomycotina</taxon>
        <taxon>Agaricomycetes</taxon>
        <taxon>Agaricomycetidae</taxon>
        <taxon>Agaricales</taxon>
        <taxon>Marasmiineae</taxon>
        <taxon>Mycenaceae</taxon>
        <taxon>Mycena</taxon>
    </lineage>
</organism>
<dbReference type="AlphaFoldDB" id="A0AAD7IDE3"/>
<accession>A0AAD7IDE3</accession>
<sequence>MAARIRSHQITSLVRLNLDRAFFLMWSHDAAAGLGHLALLLCLVSPRRSLFQTSLQNLGLPSEDNNSFTTSLQRAQRPKQYTY</sequence>
<feature type="region of interest" description="Disordered" evidence="1">
    <location>
        <begin position="57"/>
        <end position="83"/>
    </location>
</feature>
<protein>
    <submittedName>
        <fullName evidence="2">Uncharacterized protein</fullName>
    </submittedName>
</protein>
<keyword evidence="3" id="KW-1185">Reference proteome</keyword>
<evidence type="ECO:0000256" key="1">
    <source>
        <dbReference type="SAM" id="MobiDB-lite"/>
    </source>
</evidence>
<reference evidence="2" key="1">
    <citation type="submission" date="2023-03" db="EMBL/GenBank/DDBJ databases">
        <title>Massive genome expansion in bonnet fungi (Mycena s.s.) driven by repeated elements and novel gene families across ecological guilds.</title>
        <authorList>
            <consortium name="Lawrence Berkeley National Laboratory"/>
            <person name="Harder C.B."/>
            <person name="Miyauchi S."/>
            <person name="Viragh M."/>
            <person name="Kuo A."/>
            <person name="Thoen E."/>
            <person name="Andreopoulos B."/>
            <person name="Lu D."/>
            <person name="Skrede I."/>
            <person name="Drula E."/>
            <person name="Henrissat B."/>
            <person name="Morin E."/>
            <person name="Kohler A."/>
            <person name="Barry K."/>
            <person name="LaButti K."/>
            <person name="Morin E."/>
            <person name="Salamov A."/>
            <person name="Lipzen A."/>
            <person name="Mereny Z."/>
            <person name="Hegedus B."/>
            <person name="Baldrian P."/>
            <person name="Stursova M."/>
            <person name="Weitz H."/>
            <person name="Taylor A."/>
            <person name="Grigoriev I.V."/>
            <person name="Nagy L.G."/>
            <person name="Martin F."/>
            <person name="Kauserud H."/>
        </authorList>
    </citation>
    <scope>NUCLEOTIDE SEQUENCE</scope>
    <source>
        <strain evidence="2">CBHHK188m</strain>
    </source>
</reference>
<comment type="caution">
    <text evidence="2">The sequence shown here is derived from an EMBL/GenBank/DDBJ whole genome shotgun (WGS) entry which is preliminary data.</text>
</comment>
<name>A0AAD7IDE3_9AGAR</name>
<gene>
    <name evidence="2" type="ORF">DFH07DRAFT_943968</name>
</gene>
<dbReference type="EMBL" id="JARJLG010000133">
    <property type="protein sequence ID" value="KAJ7739264.1"/>
    <property type="molecule type" value="Genomic_DNA"/>
</dbReference>